<keyword evidence="1" id="KW-1133">Transmembrane helix</keyword>
<feature type="transmembrane region" description="Helical" evidence="1">
    <location>
        <begin position="60"/>
        <end position="80"/>
    </location>
</feature>
<keyword evidence="3" id="KW-1185">Reference proteome</keyword>
<dbReference type="Proteomes" id="UP000295198">
    <property type="component" value="Unassembled WGS sequence"/>
</dbReference>
<evidence type="ECO:0000313" key="2">
    <source>
        <dbReference type="EMBL" id="RYP83324.1"/>
    </source>
</evidence>
<accession>A0A4Q4Z8I0</accession>
<organism evidence="2 3">
    <name type="scientific">Nocardioides guangzhouensis</name>
    <dbReference type="NCBI Taxonomy" id="2497878"/>
    <lineage>
        <taxon>Bacteria</taxon>
        <taxon>Bacillati</taxon>
        <taxon>Actinomycetota</taxon>
        <taxon>Actinomycetes</taxon>
        <taxon>Propionibacteriales</taxon>
        <taxon>Nocardioidaceae</taxon>
        <taxon>Nocardioides</taxon>
    </lineage>
</organism>
<dbReference type="AlphaFoldDB" id="A0A4Q4Z8I0"/>
<gene>
    <name evidence="2" type="ORF">EKO23_19330</name>
</gene>
<evidence type="ECO:0000256" key="1">
    <source>
        <dbReference type="SAM" id="Phobius"/>
    </source>
</evidence>
<dbReference type="RefSeq" id="WP_134719770.1">
    <property type="nucleotide sequence ID" value="NZ_SDKM01000034.1"/>
</dbReference>
<keyword evidence="1" id="KW-0812">Transmembrane</keyword>
<name>A0A4Q4Z8I0_9ACTN</name>
<evidence type="ECO:0008006" key="4">
    <source>
        <dbReference type="Google" id="ProtNLM"/>
    </source>
</evidence>
<sequence length="168" mass="17794">MASDRPTLLRQVIIVLATFVVAGVVCGFIWYALWTPAPKGTVFQHKVFFEPDAEFRGTGLYMAVASVAGLLLGFLFGWLFETDEVTTLAAVAGGGVLAGLVMAWVGHLLGPESAAEVARRTADFERIDGDLHAGPVAAFVAFPGAAVLGNAVVLITFTRRRSKTEPDG</sequence>
<comment type="caution">
    <text evidence="2">The sequence shown here is derived from an EMBL/GenBank/DDBJ whole genome shotgun (WGS) entry which is preliminary data.</text>
</comment>
<evidence type="ECO:0000313" key="3">
    <source>
        <dbReference type="Proteomes" id="UP000295198"/>
    </source>
</evidence>
<feature type="transmembrane region" description="Helical" evidence="1">
    <location>
        <begin position="136"/>
        <end position="157"/>
    </location>
</feature>
<feature type="transmembrane region" description="Helical" evidence="1">
    <location>
        <begin position="12"/>
        <end position="33"/>
    </location>
</feature>
<dbReference type="EMBL" id="SDKM01000034">
    <property type="protein sequence ID" value="RYP83324.1"/>
    <property type="molecule type" value="Genomic_DNA"/>
</dbReference>
<dbReference type="OrthoDB" id="3789664at2"/>
<reference evidence="2 3" key="1">
    <citation type="submission" date="2019-01" db="EMBL/GenBank/DDBJ databases">
        <title>Nocardioides guangzhouensis sp. nov., an actinobacterium isolated from soil.</title>
        <authorList>
            <person name="Fu Y."/>
            <person name="Cai Y."/>
            <person name="Lin Z."/>
            <person name="Chen P."/>
        </authorList>
    </citation>
    <scope>NUCLEOTIDE SEQUENCE [LARGE SCALE GENOMIC DNA]</scope>
    <source>
        <strain evidence="2 3">130</strain>
    </source>
</reference>
<protein>
    <recommendedName>
        <fullName evidence="4">DUF2567 domain-containing protein</fullName>
    </recommendedName>
</protein>
<feature type="transmembrane region" description="Helical" evidence="1">
    <location>
        <begin position="87"/>
        <end position="105"/>
    </location>
</feature>
<proteinExistence type="predicted"/>
<keyword evidence="1" id="KW-0472">Membrane</keyword>